<dbReference type="HAMAP" id="MF_00905">
    <property type="entry name" value="cAMP_phosphodiest_CpdA"/>
    <property type="match status" value="1"/>
</dbReference>
<dbReference type="eggNOG" id="COG1409">
    <property type="taxonomic scope" value="Bacteria"/>
</dbReference>
<feature type="binding site" evidence="5">
    <location>
        <position position="24"/>
    </location>
    <ligand>
        <name>AMP</name>
        <dbReference type="ChEBI" id="CHEBI:456215"/>
    </ligand>
</feature>
<dbReference type="NCBIfam" id="NF008359">
    <property type="entry name" value="PRK11148.1"/>
    <property type="match status" value="1"/>
</dbReference>
<keyword evidence="8" id="KW-1185">Reference proteome</keyword>
<protein>
    <recommendedName>
        <fullName evidence="5">3',5'-cyclic adenosine monophosphate phosphodiesterase CpdA</fullName>
        <shortName evidence="5">3',5'-cyclic AMP phosphodiesterase</shortName>
        <shortName evidence="5">cAMP phosphodiesterase</shortName>
        <ecNumber evidence="5">3.1.4.53</ecNumber>
    </recommendedName>
</protein>
<evidence type="ECO:0000256" key="1">
    <source>
        <dbReference type="ARBA" id="ARBA00022723"/>
    </source>
</evidence>
<dbReference type="SUPFAM" id="SSF56300">
    <property type="entry name" value="Metallo-dependent phosphatases"/>
    <property type="match status" value="1"/>
</dbReference>
<dbReference type="GO" id="GO:0046872">
    <property type="term" value="F:metal ion binding"/>
    <property type="evidence" value="ECO:0007669"/>
    <property type="project" value="UniProtKB-UniRule"/>
</dbReference>
<dbReference type="STRING" id="28176.CF66_2155"/>
<comment type="cofactor">
    <cofactor evidence="5">
        <name>Fe(2+)</name>
        <dbReference type="ChEBI" id="CHEBI:29033"/>
    </cofactor>
    <text evidence="5">Binds 2 Fe(2+) ions per subunit.</text>
</comment>
<dbReference type="PANTHER" id="PTHR42988:SF2">
    <property type="entry name" value="CYCLIC NUCLEOTIDE PHOSPHODIESTERASE CBUA0032-RELATED"/>
    <property type="match status" value="1"/>
</dbReference>
<accession>S3EI09</accession>
<feature type="binding site" evidence="5">
    <location>
        <position position="24"/>
    </location>
    <ligand>
        <name>Fe cation</name>
        <dbReference type="ChEBI" id="CHEBI:24875"/>
        <label>1</label>
    </ligand>
</feature>
<dbReference type="InterPro" id="IPR026575">
    <property type="entry name" value="GpdQ/CpdA-like"/>
</dbReference>
<dbReference type="EC" id="3.1.4.53" evidence="5"/>
<evidence type="ECO:0000259" key="6">
    <source>
        <dbReference type="Pfam" id="PF00149"/>
    </source>
</evidence>
<keyword evidence="1 5" id="KW-0479">Metal-binding</keyword>
<dbReference type="GO" id="GO:0000166">
    <property type="term" value="F:nucleotide binding"/>
    <property type="evidence" value="ECO:0007669"/>
    <property type="project" value="UniProtKB-UniRule"/>
</dbReference>
<dbReference type="CDD" id="cd07402">
    <property type="entry name" value="MPP_GpdQ"/>
    <property type="match status" value="1"/>
</dbReference>
<feature type="domain" description="Calcineurin-like phosphoesterase" evidence="6">
    <location>
        <begin position="16"/>
        <end position="206"/>
    </location>
</feature>
<comment type="caution">
    <text evidence="7">The sequence shown here is derived from an EMBL/GenBank/DDBJ whole genome shotgun (WGS) entry which is preliminary data.</text>
</comment>
<feature type="binding site" evidence="5">
    <location>
        <position position="203"/>
    </location>
    <ligand>
        <name>Fe cation</name>
        <dbReference type="ChEBI" id="CHEBI:24875"/>
        <label>2</label>
    </ligand>
</feature>
<feature type="binding site" evidence="5">
    <location>
        <position position="94"/>
    </location>
    <ligand>
        <name>Fe cation</name>
        <dbReference type="ChEBI" id="CHEBI:24875"/>
        <label>2</label>
    </ligand>
</feature>
<keyword evidence="5" id="KW-0114">cAMP</keyword>
<dbReference type="InterPro" id="IPR029052">
    <property type="entry name" value="Metallo-depent_PP-like"/>
</dbReference>
<evidence type="ECO:0000256" key="5">
    <source>
        <dbReference type="HAMAP-Rule" id="MF_00905"/>
    </source>
</evidence>
<comment type="function">
    <text evidence="5">Hydrolyzes cAMP to 5'-AMP. Plays an important regulatory role in modulating the intracellular concentration of cAMP, thereby influencing cAMP-dependent processes.</text>
</comment>
<sequence length="275" mass="31642">MVLRLSLNLTNSSSIKLLQITDTHLFAPEDGSLLNVITLDSFQAVLGAIIEKKFQFDVIVATGDISQDHSEESYQHFVDSISVLKQPCFWLAGNHDYKPSMAGFFRPKKIFNLEHAFLSENWQIIILDSQVFGVSYGHLSKQQMLLLDSILREYHHHHTLILLHHHPILVGSDWLDRHALKDSIEFWQILRKYSNVKAILCGHVHQNIDRDIQNIRVLSAPSTCIQFKPNSKHFALDRLSPGWREIELYDDGSISTQVHRLMSTYFLPDLNTNGY</sequence>
<feature type="binding site" evidence="5">
    <location>
        <position position="205"/>
    </location>
    <ligand>
        <name>Fe cation</name>
        <dbReference type="ChEBI" id="CHEBI:24875"/>
        <label>1</label>
    </ligand>
</feature>
<dbReference type="PANTHER" id="PTHR42988">
    <property type="entry name" value="PHOSPHOHYDROLASE"/>
    <property type="match status" value="1"/>
</dbReference>
<gene>
    <name evidence="5" type="primary">cpdA</name>
    <name evidence="7" type="ORF">O1U_0260</name>
</gene>
<dbReference type="Proteomes" id="UP000053688">
    <property type="component" value="Unassembled WGS sequence"/>
</dbReference>
<comment type="catalytic activity">
    <reaction evidence="5">
        <text>3',5'-cyclic AMP + H2O = AMP + H(+)</text>
        <dbReference type="Rhea" id="RHEA:25277"/>
        <dbReference type="ChEBI" id="CHEBI:15377"/>
        <dbReference type="ChEBI" id="CHEBI:15378"/>
        <dbReference type="ChEBI" id="CHEBI:58165"/>
        <dbReference type="ChEBI" id="CHEBI:456215"/>
        <dbReference type="EC" id="3.1.4.53"/>
    </reaction>
</comment>
<evidence type="ECO:0000313" key="7">
    <source>
        <dbReference type="EMBL" id="EPE37798.1"/>
    </source>
</evidence>
<evidence type="ECO:0000313" key="8">
    <source>
        <dbReference type="Proteomes" id="UP000053688"/>
    </source>
</evidence>
<comment type="similarity">
    <text evidence="4 5">Belongs to the cyclic nucleotide phosphodiesterase class-III family.</text>
</comment>
<feature type="binding site" evidence="5">
    <location>
        <begin position="94"/>
        <end position="95"/>
    </location>
    <ligand>
        <name>AMP</name>
        <dbReference type="ChEBI" id="CHEBI:456215"/>
    </ligand>
</feature>
<proteinExistence type="inferred from homology"/>
<dbReference type="Gene3D" id="3.60.21.10">
    <property type="match status" value="1"/>
</dbReference>
<dbReference type="GO" id="GO:0004115">
    <property type="term" value="F:3',5'-cyclic-AMP phosphodiesterase activity"/>
    <property type="evidence" value="ECO:0007669"/>
    <property type="project" value="UniProtKB-UniRule"/>
</dbReference>
<keyword evidence="2 5" id="KW-0378">Hydrolase</keyword>
<reference evidence="7 8" key="1">
    <citation type="journal article" date="2014" name="Environ. Microbiol.">
        <title>Genomic signatures of obligate host dependence in the luminous bacterial symbiont of a vertebrate.</title>
        <authorList>
            <person name="Hendry T.A."/>
            <person name="de Wet J.R."/>
            <person name="Dunlap P.V."/>
        </authorList>
    </citation>
    <scope>NUCLEOTIDE SEQUENCE [LARGE SCALE GENOMIC DNA]</scope>
    <source>
        <strain evidence="7 8">Akat1</strain>
    </source>
</reference>
<dbReference type="InterPro" id="IPR046379">
    <property type="entry name" value="cAMP_phosphodiest_CpdA"/>
</dbReference>
<dbReference type="PATRIC" id="fig|1236703.3.peg.249"/>
<evidence type="ECO:0000256" key="2">
    <source>
        <dbReference type="ARBA" id="ARBA00022801"/>
    </source>
</evidence>
<keyword evidence="3 5" id="KW-0408">Iron</keyword>
<evidence type="ECO:0000256" key="3">
    <source>
        <dbReference type="ARBA" id="ARBA00023004"/>
    </source>
</evidence>
<dbReference type="InterPro" id="IPR004843">
    <property type="entry name" value="Calcineurin-like_PHP"/>
</dbReference>
<dbReference type="InterPro" id="IPR050884">
    <property type="entry name" value="CNP_phosphodiesterase-III"/>
</dbReference>
<feature type="binding site" evidence="5">
    <location>
        <position position="205"/>
    </location>
    <ligand>
        <name>AMP</name>
        <dbReference type="ChEBI" id="CHEBI:456215"/>
    </ligand>
</feature>
<name>S3EI09_9GAMM</name>
<keyword evidence="5" id="KW-0547">Nucleotide-binding</keyword>
<dbReference type="Pfam" id="PF00149">
    <property type="entry name" value="Metallophos"/>
    <property type="match status" value="1"/>
</dbReference>
<dbReference type="EMBL" id="AMSD01000001">
    <property type="protein sequence ID" value="EPE37798.1"/>
    <property type="molecule type" value="Genomic_DNA"/>
</dbReference>
<feature type="binding site" evidence="5">
    <location>
        <position position="64"/>
    </location>
    <ligand>
        <name>AMP</name>
        <dbReference type="ChEBI" id="CHEBI:456215"/>
    </ligand>
</feature>
<feature type="binding site" evidence="5">
    <location>
        <position position="64"/>
    </location>
    <ligand>
        <name>Fe cation</name>
        <dbReference type="ChEBI" id="CHEBI:24875"/>
        <label>2</label>
    </ligand>
</feature>
<feature type="binding site" evidence="5">
    <location>
        <position position="22"/>
    </location>
    <ligand>
        <name>Fe cation</name>
        <dbReference type="ChEBI" id="CHEBI:24875"/>
        <label>1</label>
    </ligand>
</feature>
<dbReference type="AlphaFoldDB" id="S3EI09"/>
<feature type="binding site" evidence="5">
    <location>
        <position position="64"/>
    </location>
    <ligand>
        <name>Fe cation</name>
        <dbReference type="ChEBI" id="CHEBI:24875"/>
        <label>1</label>
    </ligand>
</feature>
<evidence type="ECO:0000256" key="4">
    <source>
        <dbReference type="ARBA" id="ARBA00025742"/>
    </source>
</evidence>
<feature type="binding site" evidence="5">
    <location>
        <position position="164"/>
    </location>
    <ligand>
        <name>Fe cation</name>
        <dbReference type="ChEBI" id="CHEBI:24875"/>
        <label>2</label>
    </ligand>
</feature>
<organism evidence="7 8">
    <name type="scientific">Candidatus Photodesmus katoptron Akat1</name>
    <dbReference type="NCBI Taxonomy" id="1236703"/>
    <lineage>
        <taxon>Bacteria</taxon>
        <taxon>Pseudomonadati</taxon>
        <taxon>Pseudomonadota</taxon>
        <taxon>Gammaproteobacteria</taxon>
        <taxon>Vibrionales</taxon>
        <taxon>Vibrionaceae</taxon>
        <taxon>Candidatus Photodesmus</taxon>
    </lineage>
</organism>